<dbReference type="InterPro" id="IPR036928">
    <property type="entry name" value="AS_sf"/>
</dbReference>
<accession>A0A6A5TQV8</accession>
<dbReference type="Gene3D" id="3.90.1300.10">
    <property type="entry name" value="Amidase signature (AS) domain"/>
    <property type="match status" value="1"/>
</dbReference>
<proteinExistence type="predicted"/>
<dbReference type="PANTHER" id="PTHR46310">
    <property type="entry name" value="AMIDASE 1"/>
    <property type="match status" value="1"/>
</dbReference>
<reference evidence="2" key="1">
    <citation type="journal article" date="2020" name="Stud. Mycol.">
        <title>101 Dothideomycetes genomes: a test case for predicting lifestyles and emergence of pathogens.</title>
        <authorList>
            <person name="Haridas S."/>
            <person name="Albert R."/>
            <person name="Binder M."/>
            <person name="Bloem J."/>
            <person name="Labutti K."/>
            <person name="Salamov A."/>
            <person name="Andreopoulos B."/>
            <person name="Baker S."/>
            <person name="Barry K."/>
            <person name="Bills G."/>
            <person name="Bluhm B."/>
            <person name="Cannon C."/>
            <person name="Castanera R."/>
            <person name="Culley D."/>
            <person name="Daum C."/>
            <person name="Ezra D."/>
            <person name="Gonzalez J."/>
            <person name="Henrissat B."/>
            <person name="Kuo A."/>
            <person name="Liang C."/>
            <person name="Lipzen A."/>
            <person name="Lutzoni F."/>
            <person name="Magnuson J."/>
            <person name="Mondo S."/>
            <person name="Nolan M."/>
            <person name="Ohm R."/>
            <person name="Pangilinan J."/>
            <person name="Park H.-J."/>
            <person name="Ramirez L."/>
            <person name="Alfaro M."/>
            <person name="Sun H."/>
            <person name="Tritt A."/>
            <person name="Yoshinaga Y."/>
            <person name="Zwiers L.-H."/>
            <person name="Turgeon B."/>
            <person name="Goodwin S."/>
            <person name="Spatafora J."/>
            <person name="Crous P."/>
            <person name="Grigoriev I."/>
        </authorList>
    </citation>
    <scope>NUCLEOTIDE SEQUENCE</scope>
    <source>
        <strain evidence="2">CBS 675.92</strain>
    </source>
</reference>
<feature type="domain" description="Amidase" evidence="1">
    <location>
        <begin position="190"/>
        <end position="360"/>
    </location>
</feature>
<dbReference type="Pfam" id="PF01425">
    <property type="entry name" value="Amidase"/>
    <property type="match status" value="1"/>
</dbReference>
<evidence type="ECO:0000259" key="1">
    <source>
        <dbReference type="Pfam" id="PF01425"/>
    </source>
</evidence>
<protein>
    <submittedName>
        <fullName evidence="2">Amidase signature enzyme</fullName>
    </submittedName>
</protein>
<name>A0A6A5TQV8_9PLEO</name>
<organism evidence="2 3">
    <name type="scientific">Byssothecium circinans</name>
    <dbReference type="NCBI Taxonomy" id="147558"/>
    <lineage>
        <taxon>Eukaryota</taxon>
        <taxon>Fungi</taxon>
        <taxon>Dikarya</taxon>
        <taxon>Ascomycota</taxon>
        <taxon>Pezizomycotina</taxon>
        <taxon>Dothideomycetes</taxon>
        <taxon>Pleosporomycetidae</taxon>
        <taxon>Pleosporales</taxon>
        <taxon>Massarineae</taxon>
        <taxon>Massarinaceae</taxon>
        <taxon>Byssothecium</taxon>
    </lineage>
</organism>
<dbReference type="SUPFAM" id="SSF75304">
    <property type="entry name" value="Amidase signature (AS) enzymes"/>
    <property type="match status" value="1"/>
</dbReference>
<gene>
    <name evidence="2" type="ORF">CC80DRAFT_567563</name>
</gene>
<dbReference type="Proteomes" id="UP000800035">
    <property type="component" value="Unassembled WGS sequence"/>
</dbReference>
<dbReference type="AlphaFoldDB" id="A0A6A5TQV8"/>
<dbReference type="OrthoDB" id="5423360at2759"/>
<keyword evidence="3" id="KW-1185">Reference proteome</keyword>
<sequence length="587" mass="65093">MSSSPTPLAGHWIAQVGSISYLIRSRIECTLAEEIPVRATHPAPGVVITLGPEQLFLDAIKKKLSRFETEDDVFTSHFTTGCCLMVYITSPVTVVPNDIKDYLEAKLTILVILPNPLPEGPYFTLGQHVHHAWRLYPDNLSAFSSTVMLDDEEDGRANETTGPRYRSFHMAAFTDSVSCVPVPSRLYFTTTEQQPLAGLRVTIKDNIHLSGVITGLGSRAYAELHGKQNTTAKYIQSLIEKGAVIVGKTKLSAFAGSEIPPNQCIDYFPPWNPRGDGYQGPSGSSSGAAATVAGYPWVDAGVCTDTSGSLRHPASSHGTWGHRIAWRACSMDGIVPAVPIYDNLGLLARSPEQLRELLDNSGLEKPTTKPKRLIYPMDWYPVANEAQQKMNEAFLQALESSLGIQHTRISLLEEWSRTAPENLRNTALTEYLGMSAIHVNTYYVYHSFDHFRREYPEKFGKQPYVSPAHKARWIRGSKVTDEERDESLDKIQVFKTWFEKEIWRTDDPEDLAVMMVPQGRPGVNYRDVIVEPTSGPTTNSYTPIFTTSMLGCPQLVIPGSDSLLVSLADEALKKAPYLCAPKALFCH</sequence>
<dbReference type="InterPro" id="IPR023631">
    <property type="entry name" value="Amidase_dom"/>
</dbReference>
<dbReference type="PANTHER" id="PTHR46310:SF7">
    <property type="entry name" value="AMIDASE 1"/>
    <property type="match status" value="1"/>
</dbReference>
<dbReference type="EMBL" id="ML976999">
    <property type="protein sequence ID" value="KAF1954360.1"/>
    <property type="molecule type" value="Genomic_DNA"/>
</dbReference>
<evidence type="ECO:0000313" key="2">
    <source>
        <dbReference type="EMBL" id="KAF1954360.1"/>
    </source>
</evidence>
<evidence type="ECO:0000313" key="3">
    <source>
        <dbReference type="Proteomes" id="UP000800035"/>
    </source>
</evidence>